<reference evidence="5 6" key="2">
    <citation type="submission" date="2019-09" db="EMBL/GenBank/DDBJ databases">
        <authorList>
            <person name="Mazur A."/>
        </authorList>
    </citation>
    <scope>NUCLEOTIDE SEQUENCE [LARGE SCALE GENOMIC DNA]</scope>
    <source>
        <strain evidence="5 6">3729k</strain>
    </source>
</reference>
<gene>
    <name evidence="5" type="ORF">F0415_08370</name>
</gene>
<evidence type="ECO:0000313" key="5">
    <source>
        <dbReference type="EMBL" id="KAA2284704.1"/>
    </source>
</evidence>
<feature type="chain" id="PRO_5023075053" description="Integral membrane protein" evidence="4">
    <location>
        <begin position="18"/>
        <end position="303"/>
    </location>
</feature>
<evidence type="ECO:0000313" key="6">
    <source>
        <dbReference type="Proteomes" id="UP000322165"/>
    </source>
</evidence>
<dbReference type="GO" id="GO:0005886">
    <property type="term" value="C:plasma membrane"/>
    <property type="evidence" value="ECO:0007669"/>
    <property type="project" value="UniProtKB-SubCell"/>
</dbReference>
<evidence type="ECO:0000256" key="3">
    <source>
        <dbReference type="ARBA" id="ARBA00023136"/>
    </source>
</evidence>
<dbReference type="EMBL" id="VUOD01000005">
    <property type="protein sequence ID" value="KAA2284704.1"/>
    <property type="molecule type" value="Genomic_DNA"/>
</dbReference>
<keyword evidence="4" id="KW-0732">Signal</keyword>
<evidence type="ECO:0000256" key="4">
    <source>
        <dbReference type="SAM" id="SignalP"/>
    </source>
</evidence>
<dbReference type="Proteomes" id="UP000322165">
    <property type="component" value="Unassembled WGS sequence"/>
</dbReference>
<evidence type="ECO:0000256" key="1">
    <source>
        <dbReference type="ARBA" id="ARBA00004236"/>
    </source>
</evidence>
<name>A0A5B2ZBZ2_9GAMM</name>
<feature type="signal peptide" evidence="4">
    <location>
        <begin position="1"/>
        <end position="17"/>
    </location>
</feature>
<accession>A0A5B2ZBZ2</accession>
<organism evidence="5 6">
    <name type="scientific">Arenimonas fontis</name>
    <dbReference type="NCBI Taxonomy" id="2608255"/>
    <lineage>
        <taxon>Bacteria</taxon>
        <taxon>Pseudomonadati</taxon>
        <taxon>Pseudomonadota</taxon>
        <taxon>Gammaproteobacteria</taxon>
        <taxon>Lysobacterales</taxon>
        <taxon>Lysobacteraceae</taxon>
        <taxon>Arenimonas</taxon>
    </lineage>
</organism>
<protein>
    <recommendedName>
        <fullName evidence="7">Integral membrane protein</fullName>
    </recommendedName>
</protein>
<sequence length="303" mass="32094">MRASASPMLAAALLALAGCGGEPAPLPEGAVAVQDRKLDEMSGLAASRAQPGVLWAINDSGNAGRLFRLGEDGSALGRVDVDGAWLRDSESLAYWNEDGRHWLLIGDVGDNRGWRGSVVVHAVPEPAPGQEDVDIAWSLRFRYPDGARDAEAITVDAQAGDLLVLSKRDRPARLYRVPLSARHGDGIVQAEHLASLPEEAIAGAVTSLDLSEDGRDLLVLSYGSLYRWHRLPGETWPEVLARAPEALPRPAMRKAEALTLTGTPGEVLIGAEQWPAPLWSTRFAPAGKEELAAAGDAGLGGAD</sequence>
<evidence type="ECO:0000256" key="2">
    <source>
        <dbReference type="ARBA" id="ARBA00022475"/>
    </source>
</evidence>
<dbReference type="InterPro" id="IPR009722">
    <property type="entry name" value="YjiK/CarP"/>
</dbReference>
<keyword evidence="2" id="KW-1003">Cell membrane</keyword>
<dbReference type="SUPFAM" id="SSF50956">
    <property type="entry name" value="Thermostable phytase (3-phytase)"/>
    <property type="match status" value="1"/>
</dbReference>
<evidence type="ECO:0008006" key="7">
    <source>
        <dbReference type="Google" id="ProtNLM"/>
    </source>
</evidence>
<keyword evidence="3" id="KW-0472">Membrane</keyword>
<dbReference type="AlphaFoldDB" id="A0A5B2ZBZ2"/>
<comment type="caution">
    <text evidence="5">The sequence shown here is derived from an EMBL/GenBank/DDBJ whole genome shotgun (WGS) entry which is preliminary data.</text>
</comment>
<comment type="subcellular location">
    <subcellularLocation>
        <location evidence="1">Cell membrane</location>
    </subcellularLocation>
</comment>
<dbReference type="PROSITE" id="PS51257">
    <property type="entry name" value="PROKAR_LIPOPROTEIN"/>
    <property type="match status" value="1"/>
</dbReference>
<reference evidence="5 6" key="1">
    <citation type="submission" date="2019-09" db="EMBL/GenBank/DDBJ databases">
        <title>Arenimonas chukotkensis sp. nov., a bacterium isolated from Chukotka hot spring, Arctic region, Russia.</title>
        <authorList>
            <person name="Zayulina K.S."/>
            <person name="Prokofeva M.I."/>
            <person name="Elcheninov A.G."/>
            <person name="Novikov A."/>
            <person name="Kochetkova T.V."/>
            <person name="Kublanov I.V."/>
        </authorList>
    </citation>
    <scope>NUCLEOTIDE SEQUENCE [LARGE SCALE GENOMIC DNA]</scope>
    <source>
        <strain evidence="5 6">3729k</strain>
    </source>
</reference>
<proteinExistence type="predicted"/>
<dbReference type="Pfam" id="PF06977">
    <property type="entry name" value="SdiA-regulated"/>
    <property type="match status" value="1"/>
</dbReference>
<keyword evidence="6" id="KW-1185">Reference proteome</keyword>